<evidence type="ECO:0000313" key="2">
    <source>
        <dbReference type="EMBL" id="KAL3048316.1"/>
    </source>
</evidence>
<sequence length="82" mass="9385">MVDSFQPLSASKINKKQQQHGVLSNDQYKLEMERRAQKHHRHKSLRPHPSRPSETRAHRLMGGRLSFGPGEKVATLRAATVF</sequence>
<evidence type="ECO:0008006" key="4">
    <source>
        <dbReference type="Google" id="ProtNLM"/>
    </source>
</evidence>
<feature type="compositionally biased region" description="Basic residues" evidence="1">
    <location>
        <begin position="36"/>
        <end position="49"/>
    </location>
</feature>
<feature type="compositionally biased region" description="Polar residues" evidence="1">
    <location>
        <begin position="1"/>
        <end position="12"/>
    </location>
</feature>
<name>A0ABD2G2V4_PAGBO</name>
<dbReference type="Proteomes" id="UP001619887">
    <property type="component" value="Unassembled WGS sequence"/>
</dbReference>
<evidence type="ECO:0000313" key="3">
    <source>
        <dbReference type="Proteomes" id="UP001619887"/>
    </source>
</evidence>
<protein>
    <recommendedName>
        <fullName evidence="4">Nuclear transcription factor Y subunit</fullName>
    </recommendedName>
</protein>
<comment type="caution">
    <text evidence="2">The sequence shown here is derived from an EMBL/GenBank/DDBJ whole genome shotgun (WGS) entry which is preliminary data.</text>
</comment>
<keyword evidence="3" id="KW-1185">Reference proteome</keyword>
<dbReference type="AlphaFoldDB" id="A0ABD2G2V4"/>
<evidence type="ECO:0000256" key="1">
    <source>
        <dbReference type="SAM" id="MobiDB-lite"/>
    </source>
</evidence>
<reference evidence="2 3" key="2">
    <citation type="journal article" date="2024" name="G3 (Bethesda)">
        <title>The genome of the cryopelagic Antarctic bald notothen, Trematomus borchgrevinki.</title>
        <authorList>
            <person name="Rayamajhi N."/>
            <person name="Rivera-Colon A.G."/>
            <person name="Minhas B.F."/>
            <person name="Cheng C.C."/>
            <person name="Catchen J.M."/>
        </authorList>
    </citation>
    <scope>NUCLEOTIDE SEQUENCE [LARGE SCALE GENOMIC DNA]</scope>
    <source>
        <strain evidence="2">AGRC-2024</strain>
    </source>
</reference>
<gene>
    <name evidence="2" type="ORF">OYC64_006988</name>
</gene>
<proteinExistence type="predicted"/>
<dbReference type="EMBL" id="JBIYXZ010002083">
    <property type="protein sequence ID" value="KAL3048316.1"/>
    <property type="molecule type" value="Genomic_DNA"/>
</dbReference>
<accession>A0ABD2G2V4</accession>
<reference evidence="2 3" key="1">
    <citation type="journal article" date="2022" name="G3 (Bethesda)">
        <title>Evaluating Illumina-, Nanopore-, and PacBio-based genome assembly strategies with the bald notothen, Trematomus borchgrevinki.</title>
        <authorList>
            <person name="Rayamajhi N."/>
            <person name="Cheng C.C."/>
            <person name="Catchen J.M."/>
        </authorList>
    </citation>
    <scope>NUCLEOTIDE SEQUENCE [LARGE SCALE GENOMIC DNA]</scope>
    <source>
        <strain evidence="2">AGRC-2024</strain>
    </source>
</reference>
<feature type="region of interest" description="Disordered" evidence="1">
    <location>
        <begin position="1"/>
        <end position="68"/>
    </location>
</feature>
<organism evidence="2 3">
    <name type="scientific">Pagothenia borchgrevinki</name>
    <name type="common">Bald rockcod</name>
    <name type="synonym">Trematomus borchgrevinki</name>
    <dbReference type="NCBI Taxonomy" id="8213"/>
    <lineage>
        <taxon>Eukaryota</taxon>
        <taxon>Metazoa</taxon>
        <taxon>Chordata</taxon>
        <taxon>Craniata</taxon>
        <taxon>Vertebrata</taxon>
        <taxon>Euteleostomi</taxon>
        <taxon>Actinopterygii</taxon>
        <taxon>Neopterygii</taxon>
        <taxon>Teleostei</taxon>
        <taxon>Neoteleostei</taxon>
        <taxon>Acanthomorphata</taxon>
        <taxon>Eupercaria</taxon>
        <taxon>Perciformes</taxon>
        <taxon>Notothenioidei</taxon>
        <taxon>Nototheniidae</taxon>
        <taxon>Pagothenia</taxon>
    </lineage>
</organism>